<keyword evidence="1 4" id="KW-0663">Pyridoxal phosphate</keyword>
<dbReference type="InterPro" id="IPR015424">
    <property type="entry name" value="PyrdxlP-dep_Trfase"/>
</dbReference>
<dbReference type="InterPro" id="IPR000653">
    <property type="entry name" value="DegT/StrS_aminotransferase"/>
</dbReference>
<comment type="similarity">
    <text evidence="2 5">Belongs to the DegT/DnrJ/EryC1 family.</text>
</comment>
<dbReference type="Gene3D" id="3.90.1150.10">
    <property type="entry name" value="Aspartate Aminotransferase, domain 1"/>
    <property type="match status" value="1"/>
</dbReference>
<dbReference type="Gene3D" id="3.40.640.10">
    <property type="entry name" value="Type I PLP-dependent aspartate aminotransferase-like (Major domain)"/>
    <property type="match status" value="1"/>
</dbReference>
<organism evidence="6 7">
    <name type="scientific">Lacunisphaera limnophila</name>
    <dbReference type="NCBI Taxonomy" id="1838286"/>
    <lineage>
        <taxon>Bacteria</taxon>
        <taxon>Pseudomonadati</taxon>
        <taxon>Verrucomicrobiota</taxon>
        <taxon>Opitutia</taxon>
        <taxon>Opitutales</taxon>
        <taxon>Opitutaceae</taxon>
        <taxon>Lacunisphaera</taxon>
    </lineage>
</organism>
<evidence type="ECO:0000256" key="3">
    <source>
        <dbReference type="PIRSR" id="PIRSR000390-1"/>
    </source>
</evidence>
<dbReference type="PANTHER" id="PTHR30244:SF36">
    <property type="entry name" value="3-OXO-GLUCOSE-6-PHOSPHATE:GLUTAMATE AMINOTRANSFERASE"/>
    <property type="match status" value="1"/>
</dbReference>
<dbReference type="GO" id="GO:0008483">
    <property type="term" value="F:transaminase activity"/>
    <property type="evidence" value="ECO:0007669"/>
    <property type="project" value="UniProtKB-KW"/>
</dbReference>
<gene>
    <name evidence="6" type="primary">fdtB_1</name>
    <name evidence="6" type="ORF">Verru16b_02002</name>
</gene>
<dbReference type="Pfam" id="PF01041">
    <property type="entry name" value="DegT_DnrJ_EryC1"/>
    <property type="match status" value="1"/>
</dbReference>
<feature type="modified residue" description="N6-(pyridoxal phosphate)lysine" evidence="4">
    <location>
        <position position="195"/>
    </location>
</feature>
<dbReference type="STRING" id="1838286.Verru16b_02002"/>
<dbReference type="InterPro" id="IPR015421">
    <property type="entry name" value="PyrdxlP-dep_Trfase_major"/>
</dbReference>
<evidence type="ECO:0000313" key="6">
    <source>
        <dbReference type="EMBL" id="AOS44933.1"/>
    </source>
</evidence>
<dbReference type="CDD" id="cd00616">
    <property type="entry name" value="AHBA_syn"/>
    <property type="match status" value="1"/>
</dbReference>
<dbReference type="PIRSF" id="PIRSF000390">
    <property type="entry name" value="PLP_StrS"/>
    <property type="match status" value="1"/>
</dbReference>
<keyword evidence="7" id="KW-1185">Reference proteome</keyword>
<reference evidence="6 7" key="1">
    <citation type="submission" date="2016-06" db="EMBL/GenBank/DDBJ databases">
        <title>Three novel species with peptidoglycan cell walls form the new genus Lacunisphaera gen. nov. in the family Opitutaceae of the verrucomicrobial subdivision 4.</title>
        <authorList>
            <person name="Rast P."/>
            <person name="Gloeckner I."/>
            <person name="Jogler M."/>
            <person name="Boedeker C."/>
            <person name="Jeske O."/>
            <person name="Wiegand S."/>
            <person name="Reinhardt R."/>
            <person name="Schumann P."/>
            <person name="Rohde M."/>
            <person name="Spring S."/>
            <person name="Gloeckner F.O."/>
            <person name="Jogler C."/>
        </authorList>
    </citation>
    <scope>NUCLEOTIDE SEQUENCE [LARGE SCALE GENOMIC DNA]</scope>
    <source>
        <strain evidence="6 7">IG16b</strain>
    </source>
</reference>
<name>A0A1D8AVM8_9BACT</name>
<dbReference type="Proteomes" id="UP000095228">
    <property type="component" value="Chromosome"/>
</dbReference>
<dbReference type="AlphaFoldDB" id="A0A1D8AVM8"/>
<dbReference type="EC" id="2.6.1.90" evidence="6"/>
<evidence type="ECO:0000256" key="1">
    <source>
        <dbReference type="ARBA" id="ARBA00022898"/>
    </source>
</evidence>
<keyword evidence="6" id="KW-0032">Aminotransferase</keyword>
<evidence type="ECO:0000256" key="4">
    <source>
        <dbReference type="PIRSR" id="PIRSR000390-2"/>
    </source>
</evidence>
<protein>
    <submittedName>
        <fullName evidence="6">dTDP-3-amino-3,6-dideoxy-alpha-D-galactopyranose transaminase</fullName>
        <ecNumber evidence="6">2.6.1.90</ecNumber>
    </submittedName>
</protein>
<accession>A0A1D8AVM8</accession>
<evidence type="ECO:0000256" key="2">
    <source>
        <dbReference type="ARBA" id="ARBA00037999"/>
    </source>
</evidence>
<dbReference type="SUPFAM" id="SSF53383">
    <property type="entry name" value="PLP-dependent transferases"/>
    <property type="match status" value="1"/>
</dbReference>
<proteinExistence type="inferred from homology"/>
<evidence type="ECO:0000256" key="5">
    <source>
        <dbReference type="RuleBase" id="RU004508"/>
    </source>
</evidence>
<dbReference type="PANTHER" id="PTHR30244">
    <property type="entry name" value="TRANSAMINASE"/>
    <property type="match status" value="1"/>
</dbReference>
<dbReference type="EMBL" id="CP016094">
    <property type="protein sequence ID" value="AOS44933.1"/>
    <property type="molecule type" value="Genomic_DNA"/>
</dbReference>
<dbReference type="GO" id="GO:0000271">
    <property type="term" value="P:polysaccharide biosynthetic process"/>
    <property type="evidence" value="ECO:0007669"/>
    <property type="project" value="TreeGrafter"/>
</dbReference>
<evidence type="ECO:0000313" key="7">
    <source>
        <dbReference type="Proteomes" id="UP000095228"/>
    </source>
</evidence>
<sequence>MNTAKPRYLPADPRAGYLAAEAEIDAAIRRVMHSGHYILGPETEAFEREFAAWLGTAGCVGVANGTDALELALRAAGIGPGDKVVTVANTVSATAAAIVATGATPLYAEIEPGTMLLDVAALAAFLETRRDPRIKAVVPVHLYGQAVDLPRLMEIAAAHHLTVIEDCAQAHGAEVAGRKAGAWGHLAAFSFYPTKNLGAFGDGGAVVGSDPAALEKVRLWRQYGWRRRYVSDQPGRNSRLDELQAAILRVRLPRLDAENAQRAGLAARYAERLLESGLILPVTATGRRHVWHQYVVRHPRRDELKAWLETRGVVSGVLYPVPLHRQPAFHRPELSLPATEAACAEVLSLPLHPGLGRADIDSICDMVLAAPAFA</sequence>
<dbReference type="KEGG" id="obg:Verru16b_02002"/>
<dbReference type="RefSeq" id="WP_069962135.1">
    <property type="nucleotide sequence ID" value="NZ_CP016094.1"/>
</dbReference>
<dbReference type="InterPro" id="IPR015422">
    <property type="entry name" value="PyrdxlP-dep_Trfase_small"/>
</dbReference>
<keyword evidence="6" id="KW-0808">Transferase</keyword>
<dbReference type="GO" id="GO:0030170">
    <property type="term" value="F:pyridoxal phosphate binding"/>
    <property type="evidence" value="ECO:0007669"/>
    <property type="project" value="TreeGrafter"/>
</dbReference>
<feature type="active site" description="Proton acceptor" evidence="3">
    <location>
        <position position="195"/>
    </location>
</feature>